<reference evidence="11" key="1">
    <citation type="journal article" date="2017" name="bioRxiv">
        <title>Comparative analysis of the genomes of Stylophora pistillata and Acropora digitifera provides evidence for extensive differences between species of corals.</title>
        <authorList>
            <person name="Voolstra C.R."/>
            <person name="Li Y."/>
            <person name="Liew Y.J."/>
            <person name="Baumgarten S."/>
            <person name="Zoccola D."/>
            <person name="Flot J.-F."/>
            <person name="Tambutte S."/>
            <person name="Allemand D."/>
            <person name="Aranda M."/>
        </authorList>
    </citation>
    <scope>NUCLEOTIDE SEQUENCE [LARGE SCALE GENOMIC DNA]</scope>
</reference>
<feature type="transmembrane region" description="Helical" evidence="9">
    <location>
        <begin position="132"/>
        <end position="152"/>
    </location>
</feature>
<evidence type="ECO:0000256" key="8">
    <source>
        <dbReference type="ARBA" id="ARBA00048473"/>
    </source>
</evidence>
<keyword evidence="11" id="KW-1185">Reference proteome</keyword>
<dbReference type="Gene3D" id="1.20.1280.290">
    <property type="match status" value="1"/>
</dbReference>
<feature type="transmembrane region" description="Helical" evidence="9">
    <location>
        <begin position="73"/>
        <end position="101"/>
    </location>
</feature>
<dbReference type="InterPro" id="IPR005282">
    <property type="entry name" value="LC_transporter"/>
</dbReference>
<dbReference type="Pfam" id="PF04193">
    <property type="entry name" value="PQ-loop"/>
    <property type="match status" value="1"/>
</dbReference>
<dbReference type="AlphaFoldDB" id="A0A2B4RTP0"/>
<feature type="transmembrane region" description="Helical" evidence="9">
    <location>
        <begin position="107"/>
        <end position="125"/>
    </location>
</feature>
<dbReference type="InterPro" id="IPR006603">
    <property type="entry name" value="PQ-loop_rpt"/>
</dbReference>
<dbReference type="SMART" id="SM00679">
    <property type="entry name" value="CTNS"/>
    <property type="match status" value="1"/>
</dbReference>
<keyword evidence="5" id="KW-0677">Repeat</keyword>
<comment type="similarity">
    <text evidence="2">Belongs to the cystinosin family.</text>
</comment>
<protein>
    <submittedName>
        <fullName evidence="10">Cystinosin-like</fullName>
    </submittedName>
</protein>
<evidence type="ECO:0000256" key="9">
    <source>
        <dbReference type="SAM" id="Phobius"/>
    </source>
</evidence>
<comment type="catalytic activity">
    <reaction evidence="8">
        <text>L-cystine(out) + H(+)(out) = L-cystine(in) + H(+)(in)</text>
        <dbReference type="Rhea" id="RHEA:66172"/>
        <dbReference type="ChEBI" id="CHEBI:15378"/>
        <dbReference type="ChEBI" id="CHEBI:35491"/>
    </reaction>
    <physiologicalReaction direction="left-to-right" evidence="8">
        <dbReference type="Rhea" id="RHEA:66173"/>
    </physiologicalReaction>
</comment>
<comment type="caution">
    <text evidence="10">The sequence shown here is derived from an EMBL/GenBank/DDBJ whole genome shotgun (WGS) entry which is preliminary data.</text>
</comment>
<evidence type="ECO:0000256" key="6">
    <source>
        <dbReference type="ARBA" id="ARBA00022989"/>
    </source>
</evidence>
<comment type="subcellular location">
    <subcellularLocation>
        <location evidence="1">Endomembrane system</location>
        <topology evidence="1">Multi-pass membrane protein</topology>
    </subcellularLocation>
</comment>
<keyword evidence="4 9" id="KW-0812">Transmembrane</keyword>
<keyword evidence="3" id="KW-0813">Transport</keyword>
<feature type="transmembrane region" description="Helical" evidence="9">
    <location>
        <begin position="5"/>
        <end position="21"/>
    </location>
</feature>
<evidence type="ECO:0000256" key="2">
    <source>
        <dbReference type="ARBA" id="ARBA00006855"/>
    </source>
</evidence>
<dbReference type="OrthoDB" id="75720at2759"/>
<sequence length="252" mass="28383">MWAYFFLSYITYLIYNVTVYFDPETIMANLDEDNPVKMTDVVFSIVAFACTSFQGIQCLMYDRGSQEINRSTIAICAGCLLALLVLTVLNLFGILSSWFLVLQYCGYVKLVVSFGTYSPQVWLNFKRKSTEGFHIGGVLLDFGGGVLSLLQMDLYCIIEHSNDQLTGNIPKMALAVATLLFNIILIWQHYVFYLGNEHSSSEKKPLLGRERSNEFYTVNVNAEDGDYLVINLQDPEEVSTARRATGSQESSV</sequence>
<dbReference type="GO" id="GO:0015184">
    <property type="term" value="F:L-cystine transmembrane transporter activity"/>
    <property type="evidence" value="ECO:0007669"/>
    <property type="project" value="TreeGrafter"/>
</dbReference>
<feature type="transmembrane region" description="Helical" evidence="9">
    <location>
        <begin position="172"/>
        <end position="194"/>
    </location>
</feature>
<keyword evidence="7 9" id="KW-0472">Membrane</keyword>
<keyword evidence="6 9" id="KW-1133">Transmembrane helix</keyword>
<evidence type="ECO:0000313" key="11">
    <source>
        <dbReference type="Proteomes" id="UP000225706"/>
    </source>
</evidence>
<name>A0A2B4RTP0_STYPI</name>
<evidence type="ECO:0000256" key="4">
    <source>
        <dbReference type="ARBA" id="ARBA00022692"/>
    </source>
</evidence>
<dbReference type="Proteomes" id="UP000225706">
    <property type="component" value="Unassembled WGS sequence"/>
</dbReference>
<gene>
    <name evidence="10" type="primary">ctns</name>
    <name evidence="10" type="ORF">AWC38_SpisGene15643</name>
</gene>
<feature type="transmembrane region" description="Helical" evidence="9">
    <location>
        <begin position="41"/>
        <end position="61"/>
    </location>
</feature>
<evidence type="ECO:0000256" key="1">
    <source>
        <dbReference type="ARBA" id="ARBA00004127"/>
    </source>
</evidence>
<evidence type="ECO:0000256" key="7">
    <source>
        <dbReference type="ARBA" id="ARBA00023136"/>
    </source>
</evidence>
<dbReference type="PANTHER" id="PTHR13131">
    <property type="entry name" value="CYSTINOSIN"/>
    <property type="match status" value="1"/>
</dbReference>
<dbReference type="GO" id="GO:0012505">
    <property type="term" value="C:endomembrane system"/>
    <property type="evidence" value="ECO:0007669"/>
    <property type="project" value="UniProtKB-SubCell"/>
</dbReference>
<accession>A0A2B4RTP0</accession>
<evidence type="ECO:0000313" key="10">
    <source>
        <dbReference type="EMBL" id="PFX19920.1"/>
    </source>
</evidence>
<dbReference type="GO" id="GO:0005774">
    <property type="term" value="C:vacuolar membrane"/>
    <property type="evidence" value="ECO:0007669"/>
    <property type="project" value="TreeGrafter"/>
</dbReference>
<proteinExistence type="inferred from homology"/>
<dbReference type="EMBL" id="LSMT01000338">
    <property type="protein sequence ID" value="PFX19920.1"/>
    <property type="molecule type" value="Genomic_DNA"/>
</dbReference>
<organism evidence="10 11">
    <name type="scientific">Stylophora pistillata</name>
    <name type="common">Smooth cauliflower coral</name>
    <dbReference type="NCBI Taxonomy" id="50429"/>
    <lineage>
        <taxon>Eukaryota</taxon>
        <taxon>Metazoa</taxon>
        <taxon>Cnidaria</taxon>
        <taxon>Anthozoa</taxon>
        <taxon>Hexacorallia</taxon>
        <taxon>Scleractinia</taxon>
        <taxon>Astrocoeniina</taxon>
        <taxon>Pocilloporidae</taxon>
        <taxon>Stylophora</taxon>
    </lineage>
</organism>
<evidence type="ECO:0000256" key="5">
    <source>
        <dbReference type="ARBA" id="ARBA00022737"/>
    </source>
</evidence>
<evidence type="ECO:0000256" key="3">
    <source>
        <dbReference type="ARBA" id="ARBA00022448"/>
    </source>
</evidence>
<dbReference type="PANTHER" id="PTHR13131:SF5">
    <property type="entry name" value="CYSTINOSIN"/>
    <property type="match status" value="1"/>
</dbReference>